<dbReference type="Pfam" id="PF12626">
    <property type="entry name" value="PolyA_pol_arg_C"/>
    <property type="match status" value="1"/>
</dbReference>
<evidence type="ECO:0000256" key="6">
    <source>
        <dbReference type="ARBA" id="ARBA00023163"/>
    </source>
</evidence>
<dbReference type="eggNOG" id="COG0617">
    <property type="taxonomic scope" value="Bacteria"/>
</dbReference>
<evidence type="ECO:0000259" key="11">
    <source>
        <dbReference type="Pfam" id="PF12626"/>
    </source>
</evidence>
<reference evidence="14" key="1">
    <citation type="submission" date="2010-05" db="EMBL/GenBank/DDBJ databases">
        <title>Complete sequence of Methylotenera sp. 301.</title>
        <authorList>
            <person name="Lucas S."/>
            <person name="Copeland A."/>
            <person name="Lapidus A."/>
            <person name="Cheng J.-F."/>
            <person name="Bruce D."/>
            <person name="Goodwin L."/>
            <person name="Pitluck S."/>
            <person name="Clum A."/>
            <person name="Land M."/>
            <person name="Hauser L."/>
            <person name="Kyrpides N."/>
            <person name="Ivanova N."/>
            <person name="Chistoservova L."/>
            <person name="Kalyuzhnaya M."/>
            <person name="Woyke T."/>
        </authorList>
    </citation>
    <scope>NUCLEOTIDE SEQUENCE [LARGE SCALE GENOMIC DNA]</scope>
    <source>
        <strain evidence="14">301</strain>
    </source>
</reference>
<dbReference type="AlphaFoldDB" id="D7DL52"/>
<dbReference type="SUPFAM" id="SSF81891">
    <property type="entry name" value="Poly A polymerase C-terminal region-like"/>
    <property type="match status" value="1"/>
</dbReference>
<accession>D7DL52</accession>
<dbReference type="Gene3D" id="3.30.460.10">
    <property type="entry name" value="Beta Polymerase, domain 2"/>
    <property type="match status" value="1"/>
</dbReference>
<dbReference type="PANTHER" id="PTHR43051:SF1">
    <property type="entry name" value="POLYNUCLEOTIDE ADENYLYLTRANSFERASE FAMILY PROTEIN"/>
    <property type="match status" value="1"/>
</dbReference>
<dbReference type="GO" id="GO:0006397">
    <property type="term" value="P:mRNA processing"/>
    <property type="evidence" value="ECO:0007669"/>
    <property type="project" value="UniProtKB-KW"/>
</dbReference>
<organism evidence="13 14">
    <name type="scientific">Methylotenera versatilis (strain 301)</name>
    <dbReference type="NCBI Taxonomy" id="666681"/>
    <lineage>
        <taxon>Bacteria</taxon>
        <taxon>Pseudomonadati</taxon>
        <taxon>Pseudomonadota</taxon>
        <taxon>Betaproteobacteria</taxon>
        <taxon>Nitrosomonadales</taxon>
        <taxon>Methylophilaceae</taxon>
        <taxon>Methylotenera</taxon>
    </lineage>
</organism>
<dbReference type="CDD" id="cd05398">
    <property type="entry name" value="NT_ClassII-CCAase"/>
    <property type="match status" value="1"/>
</dbReference>
<dbReference type="PANTHER" id="PTHR43051">
    <property type="entry name" value="POLYNUCLEOTIDE ADENYLYLTRANSFERASE FAMILY PROTEIN"/>
    <property type="match status" value="1"/>
</dbReference>
<dbReference type="HOGENOM" id="CLU_015961_0_0_4"/>
<dbReference type="InterPro" id="IPR032828">
    <property type="entry name" value="PolyA_RNA-bd"/>
</dbReference>
<keyword evidence="14" id="KW-1185">Reference proteome</keyword>
<dbReference type="SUPFAM" id="SSF81301">
    <property type="entry name" value="Nucleotidyltransferase"/>
    <property type="match status" value="1"/>
</dbReference>
<dbReference type="EMBL" id="CP002056">
    <property type="protein sequence ID" value="ADI30523.1"/>
    <property type="molecule type" value="Genomic_DNA"/>
</dbReference>
<keyword evidence="2 7" id="KW-0808">Transferase</keyword>
<comment type="function">
    <text evidence="7">Adds poly(A) tail to the 3' end of many RNAs, which usually targets these RNAs for decay. Plays a significant role in the global control of gene expression, through influencing the rate of transcript degradation, and in the general RNA quality control.</text>
</comment>
<keyword evidence="6 7" id="KW-0804">Transcription</keyword>
<protein>
    <recommendedName>
        <fullName evidence="7">Poly(A) polymerase I</fullName>
        <shortName evidence="7">PAP I</shortName>
        <ecNumber evidence="7">2.7.7.19</ecNumber>
    </recommendedName>
</protein>
<dbReference type="InterPro" id="IPR025866">
    <property type="entry name" value="PolyA_pol_arg_C_dom"/>
</dbReference>
<dbReference type="NCBIfam" id="TIGR01942">
    <property type="entry name" value="pcnB"/>
    <property type="match status" value="1"/>
</dbReference>
<dbReference type="RefSeq" id="WP_013148831.1">
    <property type="nucleotide sequence ID" value="NC_014207.1"/>
</dbReference>
<keyword evidence="3 7" id="KW-0547">Nucleotide-binding</keyword>
<feature type="domain" description="Poly A polymerase head" evidence="10">
    <location>
        <begin position="87"/>
        <end position="219"/>
    </location>
</feature>
<dbReference type="Pfam" id="PF12627">
    <property type="entry name" value="PolyA_pol_RNAbd"/>
    <property type="match status" value="1"/>
</dbReference>
<dbReference type="InterPro" id="IPR002646">
    <property type="entry name" value="PolA_pol_head_dom"/>
</dbReference>
<evidence type="ECO:0000256" key="7">
    <source>
        <dbReference type="HAMAP-Rule" id="MF_00957"/>
    </source>
</evidence>
<evidence type="ECO:0000259" key="10">
    <source>
        <dbReference type="Pfam" id="PF01743"/>
    </source>
</evidence>
<evidence type="ECO:0000259" key="12">
    <source>
        <dbReference type="Pfam" id="PF12627"/>
    </source>
</evidence>
<dbReference type="InterPro" id="IPR043519">
    <property type="entry name" value="NT_sf"/>
</dbReference>
<feature type="region of interest" description="Disordered" evidence="9">
    <location>
        <begin position="454"/>
        <end position="486"/>
    </location>
</feature>
<evidence type="ECO:0000256" key="9">
    <source>
        <dbReference type="SAM" id="MobiDB-lite"/>
    </source>
</evidence>
<dbReference type="InterPro" id="IPR052191">
    <property type="entry name" value="tRNA_ntf/polyA_polymerase_I"/>
</dbReference>
<evidence type="ECO:0000313" key="13">
    <source>
        <dbReference type="EMBL" id="ADI30523.1"/>
    </source>
</evidence>
<feature type="domain" description="Polymerase A arginine-rich C-terminal" evidence="11">
    <location>
        <begin position="360"/>
        <end position="473"/>
    </location>
</feature>
<dbReference type="Proteomes" id="UP000000383">
    <property type="component" value="Chromosome"/>
</dbReference>
<feature type="active site" evidence="7">
    <location>
        <position position="105"/>
    </location>
</feature>
<evidence type="ECO:0000256" key="2">
    <source>
        <dbReference type="ARBA" id="ARBA00022679"/>
    </source>
</evidence>
<evidence type="ECO:0000256" key="3">
    <source>
        <dbReference type="ARBA" id="ARBA00022741"/>
    </source>
</evidence>
<evidence type="ECO:0000256" key="1">
    <source>
        <dbReference type="ARBA" id="ARBA00022664"/>
    </source>
</evidence>
<evidence type="ECO:0000256" key="4">
    <source>
        <dbReference type="ARBA" id="ARBA00022840"/>
    </source>
</evidence>
<name>D7DL52_METV0</name>
<feature type="domain" description="tRNA nucleotidyltransferase/poly(A) polymerase RNA and SrmB- binding" evidence="12">
    <location>
        <begin position="246"/>
        <end position="306"/>
    </location>
</feature>
<evidence type="ECO:0000313" key="14">
    <source>
        <dbReference type="Proteomes" id="UP000000383"/>
    </source>
</evidence>
<evidence type="ECO:0000256" key="8">
    <source>
        <dbReference type="RuleBase" id="RU003953"/>
    </source>
</evidence>
<dbReference type="STRING" id="666681.M301_2155"/>
<feature type="compositionally biased region" description="Basic residues" evidence="9">
    <location>
        <begin position="465"/>
        <end position="475"/>
    </location>
</feature>
<dbReference type="HAMAP" id="MF_00957">
    <property type="entry name" value="PolyA_pol"/>
    <property type="match status" value="1"/>
</dbReference>
<gene>
    <name evidence="7" type="primary">pcnB</name>
    <name evidence="13" type="ordered locus">M301_2155</name>
</gene>
<dbReference type="EC" id="2.7.7.19" evidence="7"/>
<dbReference type="Pfam" id="PF01743">
    <property type="entry name" value="PolyA_pol"/>
    <property type="match status" value="1"/>
</dbReference>
<reference evidence="13 14" key="2">
    <citation type="journal article" date="2011" name="J. Bacteriol.">
        <title>Genomes of three methylotrophs from a single niche uncover genetic and metabolic divergence of Methylophilaceae.</title>
        <authorList>
            <person name="Lapidus A."/>
            <person name="Clum A."/>
            <person name="Labutti K."/>
            <person name="Kaluzhnaya M.G."/>
            <person name="Lim S."/>
            <person name="Beck D.A."/>
            <person name="Glavina Del Rio T."/>
            <person name="Nolan M."/>
            <person name="Mavromatis K."/>
            <person name="Huntemann M."/>
            <person name="Lucas S."/>
            <person name="Lidstrom M.E."/>
            <person name="Ivanova N."/>
            <person name="Chistoserdova L."/>
        </authorList>
    </citation>
    <scope>NUCLEOTIDE SEQUENCE [LARGE SCALE GENOMIC DNA]</scope>
    <source>
        <strain evidence="13 14">301</strain>
    </source>
</reference>
<dbReference type="OrthoDB" id="9805698at2"/>
<keyword evidence="13" id="KW-0548">Nucleotidyltransferase</keyword>
<feature type="active site" evidence="7">
    <location>
        <position position="188"/>
    </location>
</feature>
<dbReference type="GO" id="GO:1990817">
    <property type="term" value="F:poly(A) RNA polymerase activity"/>
    <property type="evidence" value="ECO:0007669"/>
    <property type="project" value="UniProtKB-UniRule"/>
</dbReference>
<proteinExistence type="inferred from homology"/>
<dbReference type="GO" id="GO:0005524">
    <property type="term" value="F:ATP binding"/>
    <property type="evidence" value="ECO:0007669"/>
    <property type="project" value="UniProtKB-UniRule"/>
</dbReference>
<evidence type="ECO:0000256" key="5">
    <source>
        <dbReference type="ARBA" id="ARBA00022884"/>
    </source>
</evidence>
<keyword evidence="5 7" id="KW-0694">RNA-binding</keyword>
<dbReference type="Gene3D" id="1.10.3090.10">
    <property type="entry name" value="cca-adding enzyme, domain 2"/>
    <property type="match status" value="1"/>
</dbReference>
<dbReference type="InterPro" id="IPR010206">
    <property type="entry name" value="PolA_pol_I"/>
</dbReference>
<comment type="similarity">
    <text evidence="7 8">Belongs to the tRNA nucleotidyltransferase/poly(A) polymerase family.</text>
</comment>
<dbReference type="GO" id="GO:0043633">
    <property type="term" value="P:polyadenylation-dependent RNA catabolic process"/>
    <property type="evidence" value="ECO:0007669"/>
    <property type="project" value="InterPro"/>
</dbReference>
<dbReference type="KEGG" id="meh:M301_2155"/>
<feature type="active site" evidence="7">
    <location>
        <position position="107"/>
    </location>
</feature>
<sequence length="486" mass="54561">MIKKLLDRIFKPNSAKPEHAKVAAVKTQQAPTHRPTLRTKKTAHKNVDSVNHGATVIAHKTHKFDRDLLSNAALKTTEGLHKAGFEAYIVGGAVRDLLLNRTPKDFDVATDATPEEVNRIFRRSRIIGKRFRLVHVLFGDETIEVSTFRGSHLETEGNPKGDSKTTDSGRIIRDNVFGSIVDDAVRRDFTANALYYNPASQEVLDFHHGYTDIKAGVLRMIGKPETRYAEDPVRMLRAVRLSAKLGLKIDQATQAPIAKMADLLQDVPPSRLFDEMLKLFLSGHAMESVSALREQHLHHGLLPMLDVVLEQPMGERFVMLALKNTDDRILSGKSANPSFLFATLLWHEMLAAWESYKAEGQHAIPALHMAMSEVIATQAEKMAIHNRYTATMKEIWGMQPRFEQRAGKRPFGLLTHPRYRAGYDFLLLRCESGELPMELGEWWTEFANADGEGRTAMLQADTAPKKRKKRSRKKPAGASSTISTTE</sequence>
<comment type="catalytic activity">
    <reaction evidence="7">
        <text>RNA(n) + ATP = RNA(n)-3'-adenine ribonucleotide + diphosphate</text>
        <dbReference type="Rhea" id="RHEA:11332"/>
        <dbReference type="Rhea" id="RHEA-COMP:14527"/>
        <dbReference type="Rhea" id="RHEA-COMP:17347"/>
        <dbReference type="ChEBI" id="CHEBI:30616"/>
        <dbReference type="ChEBI" id="CHEBI:33019"/>
        <dbReference type="ChEBI" id="CHEBI:140395"/>
        <dbReference type="ChEBI" id="CHEBI:173115"/>
        <dbReference type="EC" id="2.7.7.19"/>
    </reaction>
</comment>
<keyword evidence="1 7" id="KW-0507">mRNA processing</keyword>
<keyword evidence="4 7" id="KW-0067">ATP-binding</keyword>
<dbReference type="GO" id="GO:0003723">
    <property type="term" value="F:RNA binding"/>
    <property type="evidence" value="ECO:0007669"/>
    <property type="project" value="UniProtKB-UniRule"/>
</dbReference>